<proteinExistence type="predicted"/>
<gene>
    <name evidence="1" type="ORF">BDR25DRAFT_313771</name>
</gene>
<dbReference type="Proteomes" id="UP000799755">
    <property type="component" value="Unassembled WGS sequence"/>
</dbReference>
<comment type="caution">
    <text evidence="1">The sequence shown here is derived from an EMBL/GenBank/DDBJ whole genome shotgun (WGS) entry which is preliminary data.</text>
</comment>
<sequence>MVKSAWYSNSIPSLSLPEDSYYGPVVEQIEDGLTGAENKKRGMNVDIFAEGLVVGVPKGGKKDVLERFTGGNGLVVAVPAKMGQDHAKNWVQDSAMMDRAGLGKLASARKNA</sequence>
<evidence type="ECO:0000313" key="2">
    <source>
        <dbReference type="Proteomes" id="UP000799755"/>
    </source>
</evidence>
<keyword evidence="2" id="KW-1185">Reference proteome</keyword>
<protein>
    <submittedName>
        <fullName evidence="1">Uncharacterized protein</fullName>
    </submittedName>
</protein>
<organism evidence="1 2">
    <name type="scientific">Lindgomyces ingoldianus</name>
    <dbReference type="NCBI Taxonomy" id="673940"/>
    <lineage>
        <taxon>Eukaryota</taxon>
        <taxon>Fungi</taxon>
        <taxon>Dikarya</taxon>
        <taxon>Ascomycota</taxon>
        <taxon>Pezizomycotina</taxon>
        <taxon>Dothideomycetes</taxon>
        <taxon>Pleosporomycetidae</taxon>
        <taxon>Pleosporales</taxon>
        <taxon>Lindgomycetaceae</taxon>
        <taxon>Lindgomyces</taxon>
    </lineage>
</organism>
<evidence type="ECO:0000313" key="1">
    <source>
        <dbReference type="EMBL" id="KAF2471139.1"/>
    </source>
</evidence>
<dbReference type="EMBL" id="MU003505">
    <property type="protein sequence ID" value="KAF2471139.1"/>
    <property type="molecule type" value="Genomic_DNA"/>
</dbReference>
<accession>A0ACB6QVS0</accession>
<reference evidence="1" key="1">
    <citation type="journal article" date="2020" name="Stud. Mycol.">
        <title>101 Dothideomycetes genomes: a test case for predicting lifestyles and emergence of pathogens.</title>
        <authorList>
            <person name="Haridas S."/>
            <person name="Albert R."/>
            <person name="Binder M."/>
            <person name="Bloem J."/>
            <person name="Labutti K."/>
            <person name="Salamov A."/>
            <person name="Andreopoulos B."/>
            <person name="Baker S."/>
            <person name="Barry K."/>
            <person name="Bills G."/>
            <person name="Bluhm B."/>
            <person name="Cannon C."/>
            <person name="Castanera R."/>
            <person name="Culley D."/>
            <person name="Daum C."/>
            <person name="Ezra D."/>
            <person name="Gonzalez J."/>
            <person name="Henrissat B."/>
            <person name="Kuo A."/>
            <person name="Liang C."/>
            <person name="Lipzen A."/>
            <person name="Lutzoni F."/>
            <person name="Magnuson J."/>
            <person name="Mondo S."/>
            <person name="Nolan M."/>
            <person name="Ohm R."/>
            <person name="Pangilinan J."/>
            <person name="Park H.-J."/>
            <person name="Ramirez L."/>
            <person name="Alfaro M."/>
            <person name="Sun H."/>
            <person name="Tritt A."/>
            <person name="Yoshinaga Y."/>
            <person name="Zwiers L.-H."/>
            <person name="Turgeon B."/>
            <person name="Goodwin S."/>
            <person name="Spatafora J."/>
            <person name="Crous P."/>
            <person name="Grigoriev I."/>
        </authorList>
    </citation>
    <scope>NUCLEOTIDE SEQUENCE</scope>
    <source>
        <strain evidence="1">ATCC 200398</strain>
    </source>
</reference>
<name>A0ACB6QVS0_9PLEO</name>